<dbReference type="NCBIfam" id="TIGR00685">
    <property type="entry name" value="T6PP"/>
    <property type="match status" value="1"/>
</dbReference>
<dbReference type="SUPFAM" id="SSF56784">
    <property type="entry name" value="HAD-like"/>
    <property type="match status" value="1"/>
</dbReference>
<evidence type="ECO:0000256" key="1">
    <source>
        <dbReference type="RuleBase" id="RU361117"/>
    </source>
</evidence>
<dbReference type="Proteomes" id="UP001054925">
    <property type="component" value="Unassembled WGS sequence"/>
</dbReference>
<keyword evidence="1" id="KW-0460">Magnesium</keyword>
<protein>
    <recommendedName>
        <fullName evidence="1">Trehalose 6-phosphate phosphatase</fullName>
        <ecNumber evidence="1">3.1.3.12</ecNumber>
    </recommendedName>
</protein>
<dbReference type="InterPro" id="IPR023214">
    <property type="entry name" value="HAD_sf"/>
</dbReference>
<keyword evidence="1" id="KW-0378">Hydrolase</keyword>
<comment type="function">
    <text evidence="1">Removes the phosphate from trehalose 6-phosphate to produce free trehalose.</text>
</comment>
<comment type="caution">
    <text evidence="2">The sequence shown here is derived from an EMBL/GenBank/DDBJ whole genome shotgun (WGS) entry which is preliminary data.</text>
</comment>
<comment type="cofactor">
    <cofactor evidence="1">
        <name>Mg(2+)</name>
        <dbReference type="ChEBI" id="CHEBI:18420"/>
    </cofactor>
</comment>
<sequence>MGNLVPMSDFPIDFRESAKAEELIDKLASTPRLFVISDFDGTLAHHSTDIYGVEVNHDSIDALGAFAQLPDTFAAALSGRHLDGLKQVFPLRDPVMLGGSHGAETEGEETPFDDNMQRFLERVGGELEAIAADYEGVFVESKPFHRGLHVKALAERNPQQAEEALERGRAVDPGEYFLTEGKNIVEFSATTATKGTWIDAERKAVDATAVVFLGDDVTDEQGFDVLNQPTDLGVKVGAGATAAYLRVADIDEVATFLQALLTARQNFLAARQ</sequence>
<dbReference type="GO" id="GO:0005992">
    <property type="term" value="P:trehalose biosynthetic process"/>
    <property type="evidence" value="ECO:0007669"/>
    <property type="project" value="InterPro"/>
</dbReference>
<dbReference type="GO" id="GO:0004805">
    <property type="term" value="F:trehalose-phosphatase activity"/>
    <property type="evidence" value="ECO:0007669"/>
    <property type="project" value="UniProtKB-EC"/>
</dbReference>
<comment type="catalytic activity">
    <reaction evidence="1">
        <text>alpha,alpha-trehalose 6-phosphate + H2O = alpha,alpha-trehalose + phosphate</text>
        <dbReference type="Rhea" id="RHEA:23420"/>
        <dbReference type="ChEBI" id="CHEBI:15377"/>
        <dbReference type="ChEBI" id="CHEBI:16551"/>
        <dbReference type="ChEBI" id="CHEBI:43474"/>
        <dbReference type="ChEBI" id="CHEBI:58429"/>
        <dbReference type="EC" id="3.1.3.12"/>
    </reaction>
</comment>
<dbReference type="Gene3D" id="3.30.70.1020">
    <property type="entry name" value="Trehalose-6-phosphate phosphatase related protein, domain 2"/>
    <property type="match status" value="1"/>
</dbReference>
<gene>
    <name evidence="2" type="ORF">CAT723_15620</name>
</gene>
<evidence type="ECO:0000313" key="2">
    <source>
        <dbReference type="EMBL" id="GJN43083.1"/>
    </source>
</evidence>
<comment type="similarity">
    <text evidence="1">Belongs to the trehalose phosphatase family.</text>
</comment>
<dbReference type="InterPro" id="IPR003337">
    <property type="entry name" value="Trehalose_PPase"/>
</dbReference>
<dbReference type="EC" id="3.1.3.12" evidence="1"/>
<dbReference type="AlphaFoldDB" id="A0AAV5G8U0"/>
<reference evidence="2" key="1">
    <citation type="submission" date="2021-12" db="EMBL/GenBank/DDBJ databases">
        <title>Draft genome sequence of Corynebacterium ammoniagenes strain T-723.</title>
        <authorList>
            <person name="Matsuzawa M."/>
            <person name="Hiratani M."/>
            <person name="Abe I."/>
            <person name="Tsuji Y."/>
            <person name="Nakamura J."/>
        </authorList>
    </citation>
    <scope>NUCLEOTIDE SEQUENCE</scope>
    <source>
        <strain evidence="2">T-723</strain>
    </source>
</reference>
<dbReference type="Pfam" id="PF02358">
    <property type="entry name" value="Trehalose_PPase"/>
    <property type="match status" value="1"/>
</dbReference>
<dbReference type="Gene3D" id="3.40.50.1000">
    <property type="entry name" value="HAD superfamily/HAD-like"/>
    <property type="match status" value="1"/>
</dbReference>
<name>A0AAV5G8U0_CORAM</name>
<dbReference type="InterPro" id="IPR036412">
    <property type="entry name" value="HAD-like_sf"/>
</dbReference>
<organism evidence="2 3">
    <name type="scientific">Corynebacterium ammoniagenes</name>
    <name type="common">Brevibacterium ammoniagenes</name>
    <dbReference type="NCBI Taxonomy" id="1697"/>
    <lineage>
        <taxon>Bacteria</taxon>
        <taxon>Bacillati</taxon>
        <taxon>Actinomycetota</taxon>
        <taxon>Actinomycetes</taxon>
        <taxon>Mycobacteriales</taxon>
        <taxon>Corynebacteriaceae</taxon>
        <taxon>Corynebacterium</taxon>
    </lineage>
</organism>
<proteinExistence type="inferred from homology"/>
<evidence type="ECO:0000313" key="3">
    <source>
        <dbReference type="Proteomes" id="UP001054925"/>
    </source>
</evidence>
<keyword evidence="1" id="KW-0479">Metal-binding</keyword>
<dbReference type="GO" id="GO:0046872">
    <property type="term" value="F:metal ion binding"/>
    <property type="evidence" value="ECO:0007669"/>
    <property type="project" value="UniProtKB-KW"/>
</dbReference>
<dbReference type="EMBL" id="BQKK01000003">
    <property type="protein sequence ID" value="GJN43083.1"/>
    <property type="molecule type" value="Genomic_DNA"/>
</dbReference>
<accession>A0AAV5G8U0</accession>
<comment type="pathway">
    <text evidence="1">Glycan biosynthesis; trehalose biosynthesis.</text>
</comment>